<dbReference type="InterPro" id="IPR012341">
    <property type="entry name" value="6hp_glycosidase-like_sf"/>
</dbReference>
<evidence type="ECO:0000259" key="8">
    <source>
        <dbReference type="Pfam" id="PF02927"/>
    </source>
</evidence>
<keyword evidence="10" id="KW-1185">Reference proteome</keyword>
<evidence type="ECO:0000256" key="1">
    <source>
        <dbReference type="ARBA" id="ARBA00007072"/>
    </source>
</evidence>
<feature type="domain" description="Glycoside hydrolase family 9" evidence="7">
    <location>
        <begin position="138"/>
        <end position="622"/>
    </location>
</feature>
<dbReference type="InterPro" id="IPR004197">
    <property type="entry name" value="Cellulase_Ig-like"/>
</dbReference>
<name>F4KSX8_HALH1</name>
<dbReference type="KEGG" id="hhy:Halhy_1188"/>
<evidence type="ECO:0000256" key="4">
    <source>
        <dbReference type="ARBA" id="ARBA00023295"/>
    </source>
</evidence>
<dbReference type="Gene3D" id="1.50.10.10">
    <property type="match status" value="1"/>
</dbReference>
<dbReference type="RefSeq" id="WP_013763640.1">
    <property type="nucleotide sequence ID" value="NC_015510.1"/>
</dbReference>
<dbReference type="STRING" id="760192.Halhy_1188"/>
<keyword evidence="4" id="KW-0326">Glycosidase</keyword>
<dbReference type="EMBL" id="CP002691">
    <property type="protein sequence ID" value="AEE49085.1"/>
    <property type="molecule type" value="Genomic_DNA"/>
</dbReference>
<dbReference type="eggNOG" id="COG4409">
    <property type="taxonomic scope" value="Bacteria"/>
</dbReference>
<dbReference type="Proteomes" id="UP000008461">
    <property type="component" value="Chromosome"/>
</dbReference>
<dbReference type="SUPFAM" id="SSF48208">
    <property type="entry name" value="Six-hairpin glycosidases"/>
    <property type="match status" value="1"/>
</dbReference>
<dbReference type="GO" id="GO:0008810">
    <property type="term" value="F:cellulase activity"/>
    <property type="evidence" value="ECO:0007669"/>
    <property type="project" value="InterPro"/>
</dbReference>
<feature type="domain" description="Cellulase Ig-like" evidence="8">
    <location>
        <begin position="29"/>
        <end position="119"/>
    </location>
</feature>
<accession>F4KSX8</accession>
<dbReference type="GO" id="GO:0000272">
    <property type="term" value="P:polysaccharide catabolic process"/>
    <property type="evidence" value="ECO:0007669"/>
    <property type="project" value="UniProtKB-KW"/>
</dbReference>
<dbReference type="InterPro" id="IPR001701">
    <property type="entry name" value="Glyco_hydro_9"/>
</dbReference>
<organism evidence="9 10">
    <name type="scientific">Haliscomenobacter hydrossis (strain ATCC 27775 / DSM 1100 / LMG 10767 / O)</name>
    <dbReference type="NCBI Taxonomy" id="760192"/>
    <lineage>
        <taxon>Bacteria</taxon>
        <taxon>Pseudomonadati</taxon>
        <taxon>Bacteroidota</taxon>
        <taxon>Saprospiria</taxon>
        <taxon>Saprospirales</taxon>
        <taxon>Haliscomenobacteraceae</taxon>
        <taxon>Haliscomenobacter</taxon>
    </lineage>
</organism>
<protein>
    <submittedName>
        <fullName evidence="9">Glycoside hydrolase family 9</fullName>
    </submittedName>
</protein>
<dbReference type="Pfam" id="PF00759">
    <property type="entry name" value="Glyco_hydro_9"/>
    <property type="match status" value="1"/>
</dbReference>
<dbReference type="HOGENOM" id="CLU_006010_4_0_10"/>
<dbReference type="InterPro" id="IPR014756">
    <property type="entry name" value="Ig_E-set"/>
</dbReference>
<evidence type="ECO:0000256" key="5">
    <source>
        <dbReference type="ARBA" id="ARBA00023326"/>
    </source>
</evidence>
<dbReference type="Gene3D" id="2.60.40.10">
    <property type="entry name" value="Immunoglobulins"/>
    <property type="match status" value="1"/>
</dbReference>
<evidence type="ECO:0000313" key="10">
    <source>
        <dbReference type="Proteomes" id="UP000008461"/>
    </source>
</evidence>
<gene>
    <name evidence="9" type="ordered locus">Halhy_1188</name>
</gene>
<dbReference type="InterPro" id="IPR008928">
    <property type="entry name" value="6-hairpin_glycosidase_sf"/>
</dbReference>
<keyword evidence="6" id="KW-0732">Signal</keyword>
<dbReference type="InterPro" id="IPR013783">
    <property type="entry name" value="Ig-like_fold"/>
</dbReference>
<keyword evidence="3" id="KW-0119">Carbohydrate metabolism</keyword>
<dbReference type="AlphaFoldDB" id="F4KSX8"/>
<dbReference type="SUPFAM" id="SSF81296">
    <property type="entry name" value="E set domains"/>
    <property type="match status" value="1"/>
</dbReference>
<sequence>MKNVHRRNYFLFLLMSCTFQVLAGPKTTTEFIKVDQFGYFCQSKKIAVIADPQVGFNASQTFAPGVGNNQYQIRRWDDDHVVFTGTLQIWNNGNTHSQSGDRGWWFDFSTVSTPGSYYVYDVANQVGSFRFDIGDKIYDEVLRQAVRMFFYQRINFAKNPPYVEPKWADAACYGGPNQDKAARSRYDKSNPTTARDVSGGWWDAGDPNKYTTFTFDPLLNMLEAYRLNPTVFKDNYNIPESGNNIPDLLDEIKWELDWLKRMQDATGTNGFMLKVGVDNFNEVPALPSLDTRPRYWVGECTSATITGAAIFACAGQVYKSLPDPALQAYGQDLIDRAVKAWARALVTTNNLSTFETTCDDQNITSGDADRDVEGQLGNAVAAAIYLLEATGNNSYKTAIDANYEKIRPVKENYWVSYNMGVSFALLKYAGMPSATPAVASKIKGQKANMNYAFSINNYQNKTDLYRAFMEDWAHHWGSNNIRSNSGLLNLDFIHFGINTSQHATYYEVAEQYLHWLHGVNPLTMVMLSNMYNYGGEKCVNELYHGWFKDKSDWDNALTSPKGPPPGYVTGGPNKDFSVKTISPPAAQPPQKSYKDWNFSWPENSWEISEPAIYYQAAYIALLSRIIAAGGTACSPATGLHDAPRLEERMQVLPQPSQGAFTLVYAANEQTPCRLNFRDAHGRLLWAKTIEAAVGNNQFELSTQDFPVGIYVLELLTNDGVGVKRVLVQ</sequence>
<dbReference type="PANTHER" id="PTHR22298">
    <property type="entry name" value="ENDO-1,4-BETA-GLUCANASE"/>
    <property type="match status" value="1"/>
</dbReference>
<comment type="similarity">
    <text evidence="1">Belongs to the glycosyl hydrolase 9 (cellulase E) family.</text>
</comment>
<evidence type="ECO:0000259" key="7">
    <source>
        <dbReference type="Pfam" id="PF00759"/>
    </source>
</evidence>
<evidence type="ECO:0000256" key="6">
    <source>
        <dbReference type="SAM" id="SignalP"/>
    </source>
</evidence>
<evidence type="ECO:0000256" key="3">
    <source>
        <dbReference type="ARBA" id="ARBA00023277"/>
    </source>
</evidence>
<keyword evidence="2 9" id="KW-0378">Hydrolase</keyword>
<proteinExistence type="inferred from homology"/>
<reference evidence="9 10" key="1">
    <citation type="journal article" date="2011" name="Stand. Genomic Sci.">
        <title>Complete genome sequence of Haliscomenobacter hydrossis type strain (O).</title>
        <authorList>
            <consortium name="US DOE Joint Genome Institute (JGI-PGF)"/>
            <person name="Daligault H."/>
            <person name="Lapidus A."/>
            <person name="Zeytun A."/>
            <person name="Nolan M."/>
            <person name="Lucas S."/>
            <person name="Del Rio T.G."/>
            <person name="Tice H."/>
            <person name="Cheng J.F."/>
            <person name="Tapia R."/>
            <person name="Han C."/>
            <person name="Goodwin L."/>
            <person name="Pitluck S."/>
            <person name="Liolios K."/>
            <person name="Pagani I."/>
            <person name="Ivanova N."/>
            <person name="Huntemann M."/>
            <person name="Mavromatis K."/>
            <person name="Mikhailova N."/>
            <person name="Pati A."/>
            <person name="Chen A."/>
            <person name="Palaniappan K."/>
            <person name="Land M."/>
            <person name="Hauser L."/>
            <person name="Brambilla E.M."/>
            <person name="Rohde M."/>
            <person name="Verbarg S."/>
            <person name="Goker M."/>
            <person name="Bristow J."/>
            <person name="Eisen J.A."/>
            <person name="Markowitz V."/>
            <person name="Hugenholtz P."/>
            <person name="Kyrpides N.C."/>
            <person name="Klenk H.P."/>
            <person name="Woyke T."/>
        </authorList>
    </citation>
    <scope>NUCLEOTIDE SEQUENCE [LARGE SCALE GENOMIC DNA]</scope>
    <source>
        <strain evidence="10">ATCC 27775 / DSM 1100 / LMG 10767 / O</strain>
    </source>
</reference>
<dbReference type="Pfam" id="PF02927">
    <property type="entry name" value="CelD_N"/>
    <property type="match status" value="1"/>
</dbReference>
<evidence type="ECO:0000313" key="9">
    <source>
        <dbReference type="EMBL" id="AEE49085.1"/>
    </source>
</evidence>
<dbReference type="CDD" id="cd02850">
    <property type="entry name" value="E_set_Cellulase_N"/>
    <property type="match status" value="1"/>
</dbReference>
<evidence type="ECO:0000256" key="2">
    <source>
        <dbReference type="ARBA" id="ARBA00022801"/>
    </source>
</evidence>
<feature type="chain" id="PRO_5003310284" evidence="6">
    <location>
        <begin position="24"/>
        <end position="728"/>
    </location>
</feature>
<feature type="signal peptide" evidence="6">
    <location>
        <begin position="1"/>
        <end position="23"/>
    </location>
</feature>
<reference key="2">
    <citation type="submission" date="2011-04" db="EMBL/GenBank/DDBJ databases">
        <title>Complete sequence of chromosome of Haliscomenobacter hydrossis DSM 1100.</title>
        <authorList>
            <consortium name="US DOE Joint Genome Institute (JGI-PGF)"/>
            <person name="Lucas S."/>
            <person name="Han J."/>
            <person name="Lapidus A."/>
            <person name="Bruce D."/>
            <person name="Goodwin L."/>
            <person name="Pitluck S."/>
            <person name="Peters L."/>
            <person name="Kyrpides N."/>
            <person name="Mavromatis K."/>
            <person name="Ivanova N."/>
            <person name="Ovchinnikova G."/>
            <person name="Pagani I."/>
            <person name="Daligault H."/>
            <person name="Detter J.C."/>
            <person name="Han C."/>
            <person name="Land M."/>
            <person name="Hauser L."/>
            <person name="Markowitz V."/>
            <person name="Cheng J.-F."/>
            <person name="Hugenholtz P."/>
            <person name="Woyke T."/>
            <person name="Wu D."/>
            <person name="Verbarg S."/>
            <person name="Frueling A."/>
            <person name="Brambilla E."/>
            <person name="Klenk H.-P."/>
            <person name="Eisen J.A."/>
        </authorList>
    </citation>
    <scope>NUCLEOTIDE SEQUENCE</scope>
    <source>
        <strain>DSM 1100</strain>
    </source>
</reference>
<keyword evidence="5" id="KW-0624">Polysaccharide degradation</keyword>